<comment type="caution">
    <text evidence="2">The sequence shown here is derived from an EMBL/GenBank/DDBJ whole genome shotgun (WGS) entry which is preliminary data.</text>
</comment>
<gene>
    <name evidence="2" type="ORF">Trco_001607</name>
</gene>
<name>A0A9P8U121_9HYPO</name>
<evidence type="ECO:0000313" key="3">
    <source>
        <dbReference type="Proteomes" id="UP000827724"/>
    </source>
</evidence>
<evidence type="ECO:0000256" key="1">
    <source>
        <dbReference type="SAM" id="MobiDB-lite"/>
    </source>
</evidence>
<evidence type="ECO:0000313" key="2">
    <source>
        <dbReference type="EMBL" id="KAH6611587.1"/>
    </source>
</evidence>
<feature type="region of interest" description="Disordered" evidence="1">
    <location>
        <begin position="192"/>
        <end position="212"/>
    </location>
</feature>
<keyword evidence="3" id="KW-1185">Reference proteome</keyword>
<accession>A0A9P8U121</accession>
<sequence length="273" mass="30550">MCFYPTSSDLKARILRFPNSLKFATWWSCGIYSRAWTRLELASLNQDAEDLPNIRLCNSDCLQFALCLPFYGFFLGSLQNAVRSYYGIDGDDIQDFCDGCCSPCTTLVRNEQESILRERARKAEGGHATDGEREKQYLCYNPMAYPNKSELASSAARGDTLLKEQTNTNPCEDLVISSEAAVKVSPAKVHSLDAHAQTTRSSRRTLHSLEDDLATPRRVDDLATPGRVRPREHILHDDPEIITLARPAGAVIAVKSSFRLSLESRDCYFDAPD</sequence>
<reference evidence="2" key="1">
    <citation type="submission" date="2021-08" db="EMBL/GenBank/DDBJ databases">
        <title>Chromosome-Level Trichoderma cornu-damae using Hi-C Data.</title>
        <authorList>
            <person name="Kim C.S."/>
        </authorList>
    </citation>
    <scope>NUCLEOTIDE SEQUENCE</scope>
    <source>
        <strain evidence="2">KA19-0412C</strain>
    </source>
</reference>
<dbReference type="AlphaFoldDB" id="A0A9P8U121"/>
<organism evidence="2 3">
    <name type="scientific">Trichoderma cornu-damae</name>
    <dbReference type="NCBI Taxonomy" id="654480"/>
    <lineage>
        <taxon>Eukaryota</taxon>
        <taxon>Fungi</taxon>
        <taxon>Dikarya</taxon>
        <taxon>Ascomycota</taxon>
        <taxon>Pezizomycotina</taxon>
        <taxon>Sordariomycetes</taxon>
        <taxon>Hypocreomycetidae</taxon>
        <taxon>Hypocreales</taxon>
        <taxon>Hypocreaceae</taxon>
        <taxon>Trichoderma</taxon>
    </lineage>
</organism>
<dbReference type="EMBL" id="JAIWOZ010000001">
    <property type="protein sequence ID" value="KAH6611587.1"/>
    <property type="molecule type" value="Genomic_DNA"/>
</dbReference>
<dbReference type="OrthoDB" id="1045822at2759"/>
<protein>
    <submittedName>
        <fullName evidence="2">Uncharacterized protein</fullName>
    </submittedName>
</protein>
<proteinExistence type="predicted"/>
<dbReference type="Proteomes" id="UP000827724">
    <property type="component" value="Unassembled WGS sequence"/>
</dbReference>